<feature type="transmembrane region" description="Helical" evidence="1">
    <location>
        <begin position="78"/>
        <end position="97"/>
    </location>
</feature>
<evidence type="ECO:0000256" key="1">
    <source>
        <dbReference type="SAM" id="Phobius"/>
    </source>
</evidence>
<feature type="transmembrane region" description="Helical" evidence="1">
    <location>
        <begin position="238"/>
        <end position="257"/>
    </location>
</feature>
<protein>
    <submittedName>
        <fullName evidence="2">NADH dehydrogenase subunit 2</fullName>
    </submittedName>
</protein>
<feature type="transmembrane region" description="Helical" evidence="1">
    <location>
        <begin position="50"/>
        <end position="71"/>
    </location>
</feature>
<gene>
    <name evidence="2" type="primary">NAD2</name>
</gene>
<keyword evidence="2" id="KW-0496">Mitochondrion</keyword>
<dbReference type="AlphaFoldDB" id="A0A8F5DRX6"/>
<proteinExistence type="predicted"/>
<name>A0A8F5DRX6_9BILA</name>
<geneLocation type="mitochondrion" evidence="2"/>
<sequence>MNMFVWYCLYILTIMLSTSMSNWISMWTMLELSTWLMTIISMKTNYMYDLTFKLYLLLSLSSMLLIMLWLCMNFKQEWLIFMIAFKLGIPPLHWWMLWTMKHMKWNTMWWFTTFHKLIPMIISMMIMNSLLMFWWCCLSVIWSSLSFWNSSSMLIIMFYSSCIHTSWLWMTIIDLFSFLTYFAIYAITMFMVFSKMNYLMFWWKSIDFTTSIIILLGVPTSSMFFAKMITLSTYFSQTILLCWIILLINIMSIFPYTRMIWNSIMNNMYTSFKYQQPYNKIYSLTISMLFMSWPVLL</sequence>
<evidence type="ECO:0000313" key="2">
    <source>
        <dbReference type="EMBL" id="QXJ80363.1"/>
    </source>
</evidence>
<feature type="transmembrane region" description="Helical" evidence="1">
    <location>
        <begin position="153"/>
        <end position="170"/>
    </location>
</feature>
<keyword evidence="1" id="KW-0812">Transmembrane</keyword>
<keyword evidence="1" id="KW-0472">Membrane</keyword>
<feature type="transmembrane region" description="Helical" evidence="1">
    <location>
        <begin position="117"/>
        <end position="141"/>
    </location>
</feature>
<organism evidence="2">
    <name type="scientific">Trichuris mastomysi</name>
    <dbReference type="NCBI Taxonomy" id="1318625"/>
    <lineage>
        <taxon>Eukaryota</taxon>
        <taxon>Metazoa</taxon>
        <taxon>Ecdysozoa</taxon>
        <taxon>Nematoda</taxon>
        <taxon>Enoplea</taxon>
        <taxon>Dorylaimia</taxon>
        <taxon>Trichinellida</taxon>
        <taxon>Trichuridae</taxon>
        <taxon>Trichuris</taxon>
    </lineage>
</organism>
<reference evidence="2" key="1">
    <citation type="journal article" date="2021" name="Life">
        <title>Mitogenomics and Evolutionary History of Rodent Whipworms (Trichuris spp.) Originating from Three Biogeographic Regions.</title>
        <authorList>
            <person name="Petruzela J."/>
            <person name="Ribas A."/>
            <person name="de Bellocq J.G."/>
        </authorList>
    </citation>
    <scope>NUCLEOTIDE SEQUENCE</scope>
</reference>
<feature type="transmembrane region" description="Helical" evidence="1">
    <location>
        <begin position="176"/>
        <end position="194"/>
    </location>
</feature>
<keyword evidence="1" id="KW-1133">Transmembrane helix</keyword>
<dbReference type="EMBL" id="MZ229690">
    <property type="protein sequence ID" value="QXJ80363.1"/>
    <property type="molecule type" value="Genomic_DNA"/>
</dbReference>
<accession>A0A8F5DRX6</accession>
<feature type="transmembrane region" description="Helical" evidence="1">
    <location>
        <begin position="206"/>
        <end position="226"/>
    </location>
</feature>
<feature type="transmembrane region" description="Helical" evidence="1">
    <location>
        <begin position="278"/>
        <end position="296"/>
    </location>
</feature>
<feature type="transmembrane region" description="Helical" evidence="1">
    <location>
        <begin position="7"/>
        <end position="30"/>
    </location>
</feature>